<dbReference type="Proteomes" id="UP000825729">
    <property type="component" value="Unassembled WGS sequence"/>
</dbReference>
<feature type="region of interest" description="Disordered" evidence="2">
    <location>
        <begin position="244"/>
        <end position="271"/>
    </location>
</feature>
<dbReference type="GO" id="GO:0006402">
    <property type="term" value="P:mRNA catabolic process"/>
    <property type="evidence" value="ECO:0007669"/>
    <property type="project" value="TreeGrafter"/>
</dbReference>
<dbReference type="AlphaFoldDB" id="A0AAV7F648"/>
<feature type="region of interest" description="Disordered" evidence="2">
    <location>
        <begin position="98"/>
        <end position="128"/>
    </location>
</feature>
<dbReference type="SMART" id="SM00028">
    <property type="entry name" value="TPR"/>
    <property type="match status" value="3"/>
</dbReference>
<evidence type="ECO:0008006" key="5">
    <source>
        <dbReference type="Google" id="ProtNLM"/>
    </source>
</evidence>
<protein>
    <recommendedName>
        <fullName evidence="5">CCR4-NOT transcription complex subunit 10</fullName>
    </recommendedName>
</protein>
<evidence type="ECO:0000256" key="1">
    <source>
        <dbReference type="ARBA" id="ARBA00010080"/>
    </source>
</evidence>
<evidence type="ECO:0000256" key="2">
    <source>
        <dbReference type="SAM" id="MobiDB-lite"/>
    </source>
</evidence>
<dbReference type="EMBL" id="JAINDJ010000002">
    <property type="protein sequence ID" value="KAG9456186.1"/>
    <property type="molecule type" value="Genomic_DNA"/>
</dbReference>
<dbReference type="GO" id="GO:0017148">
    <property type="term" value="P:negative regulation of translation"/>
    <property type="evidence" value="ECO:0007669"/>
    <property type="project" value="TreeGrafter"/>
</dbReference>
<dbReference type="PANTHER" id="PTHR12979">
    <property type="entry name" value="CCR4-NOT TRANSCRIPTION COMPLEX SUBUNIT 10"/>
    <property type="match status" value="1"/>
</dbReference>
<comment type="caution">
    <text evidence="3">The sequence shown here is derived from an EMBL/GenBank/DDBJ whole genome shotgun (WGS) entry which is preliminary data.</text>
</comment>
<evidence type="ECO:0000313" key="4">
    <source>
        <dbReference type="Proteomes" id="UP000825729"/>
    </source>
</evidence>
<organism evidence="3 4">
    <name type="scientific">Aristolochia fimbriata</name>
    <name type="common">White veined hardy Dutchman's pipe vine</name>
    <dbReference type="NCBI Taxonomy" id="158543"/>
    <lineage>
        <taxon>Eukaryota</taxon>
        <taxon>Viridiplantae</taxon>
        <taxon>Streptophyta</taxon>
        <taxon>Embryophyta</taxon>
        <taxon>Tracheophyta</taxon>
        <taxon>Spermatophyta</taxon>
        <taxon>Magnoliopsida</taxon>
        <taxon>Magnoliidae</taxon>
        <taxon>Piperales</taxon>
        <taxon>Aristolochiaceae</taxon>
        <taxon>Aristolochia</taxon>
    </lineage>
</organism>
<name>A0AAV7F648_ARIFI</name>
<dbReference type="PANTHER" id="PTHR12979:SF5">
    <property type="entry name" value="CCR4-NOT TRANSCRIPTION COMPLEX SUBUNIT 10"/>
    <property type="match status" value="1"/>
</dbReference>
<sequence length="847" mass="91617">MDSSSSGPPGREASLGDDDGGGHISVTAALARDAAHLFQARRFSECYDVLKQLLQKKEDDPKILHNIAIAEYYRDGCSDPRKILDVLNKVKKRSEDLARASGEQGEIATTTGSGVITGPKGSNPTSHHFSSASGSSFTFADEYDSSIATLNLAVLYFHLHDYAKALSILEPSYQNIAPIDETTALHICLLLLDVALASNDASKAADVIQYLEKAFGVGYMIGQVDSGTAQHLSSNQAAKASTAPANLPIPDASNPDSASTASGSENQLTRTLSDEGLEYEALLSKLDSGGENMARPSISSQNALAERPGPALDLKLKLHLYKVRLLLLTRNLKSTKREVKLAMNIARGRDSSTALLLKSQLEYARGNYRKAIKLLENSSNRTEAGMRSLFNNNFGCIYHQMRKHNTATLFFSKALASSSTLRSEKPLKLSNLSQDKSLLIVYNCGIQYLSCGKPLVAARCFHKAGLVFYNRPLLWLRLAECCLVALETGLLKSEGMASTDVVTLNVVGKGKWRQEVVENVSSRSRHLGQVQEDGLVCSDHGQQRLSLPYARQCLLNALHLLNSLEIKSSSGSISEDELSPVGSGSVKSANHRSVHGDSKGSSNTALSSGHPSANGDSKEAKGNVGPNITLQSSVTAYEELCRKENHMIKQAVLADLAYVELCLENPLKALSTARALLQVQDCSRIYAFLANVYAAEALCLLDRSKEAAELLSAYVSGSTNVELPYSEEDREMWRIEKPGGVTDGEEMNGTAGPATTPKEYSQGITFLKPEESRGILQVNLAAICAMQGDMELARQFMAQALSVTPNNPVAVLGAAYVDLVQGQKKEALVKLKQCSRVRFQRSDVRAH</sequence>
<dbReference type="SUPFAM" id="SSF48452">
    <property type="entry name" value="TPR-like"/>
    <property type="match status" value="2"/>
</dbReference>
<feature type="region of interest" description="Disordered" evidence="2">
    <location>
        <begin position="738"/>
        <end position="759"/>
    </location>
</feature>
<dbReference type="Gene3D" id="1.25.40.10">
    <property type="entry name" value="Tetratricopeptide repeat domain"/>
    <property type="match status" value="3"/>
</dbReference>
<reference evidence="3 4" key="1">
    <citation type="submission" date="2021-07" db="EMBL/GenBank/DDBJ databases">
        <title>The Aristolochia fimbriata genome: insights into angiosperm evolution, floral development and chemical biosynthesis.</title>
        <authorList>
            <person name="Jiao Y."/>
        </authorList>
    </citation>
    <scope>NUCLEOTIDE SEQUENCE [LARGE SCALE GENOMIC DNA]</scope>
    <source>
        <strain evidence="3">IBCAS-2021</strain>
        <tissue evidence="3">Leaf</tissue>
    </source>
</reference>
<feature type="region of interest" description="Disordered" evidence="2">
    <location>
        <begin position="572"/>
        <end position="626"/>
    </location>
</feature>
<evidence type="ECO:0000313" key="3">
    <source>
        <dbReference type="EMBL" id="KAG9456186.1"/>
    </source>
</evidence>
<feature type="compositionally biased region" description="Polar residues" evidence="2">
    <location>
        <begin position="599"/>
        <end position="615"/>
    </location>
</feature>
<dbReference type="InterPro" id="IPR039740">
    <property type="entry name" value="CNOT10"/>
</dbReference>
<feature type="compositionally biased region" description="Polar residues" evidence="2">
    <location>
        <begin position="254"/>
        <end position="271"/>
    </location>
</feature>
<dbReference type="InterPro" id="IPR019734">
    <property type="entry name" value="TPR_rpt"/>
</dbReference>
<gene>
    <name evidence="3" type="ORF">H6P81_000694</name>
</gene>
<comment type="similarity">
    <text evidence="1">Belongs to the CNOT10 family.</text>
</comment>
<feature type="compositionally biased region" description="Polar residues" evidence="2">
    <location>
        <begin position="107"/>
        <end position="124"/>
    </location>
</feature>
<dbReference type="GO" id="GO:0030014">
    <property type="term" value="C:CCR4-NOT complex"/>
    <property type="evidence" value="ECO:0007669"/>
    <property type="project" value="InterPro"/>
</dbReference>
<keyword evidence="4" id="KW-1185">Reference proteome</keyword>
<accession>A0AAV7F648</accession>
<feature type="region of interest" description="Disordered" evidence="2">
    <location>
        <begin position="1"/>
        <end position="20"/>
    </location>
</feature>
<dbReference type="InterPro" id="IPR011990">
    <property type="entry name" value="TPR-like_helical_dom_sf"/>
</dbReference>
<proteinExistence type="inferred from homology"/>